<accession>A0A7L5BXM4</accession>
<dbReference type="AlphaFoldDB" id="A0A7L5BXM4"/>
<feature type="transmembrane region" description="Helical" evidence="7">
    <location>
        <begin position="167"/>
        <end position="188"/>
    </location>
</feature>
<feature type="transmembrane region" description="Helical" evidence="7">
    <location>
        <begin position="12"/>
        <end position="32"/>
    </location>
</feature>
<dbReference type="GO" id="GO:0016020">
    <property type="term" value="C:membrane"/>
    <property type="evidence" value="ECO:0007669"/>
    <property type="project" value="UniProtKB-SubCell"/>
</dbReference>
<dbReference type="PANTHER" id="PTHR31272">
    <property type="entry name" value="CYTOCHROME C-TYPE BIOGENESIS PROTEIN HI_1454-RELATED"/>
    <property type="match status" value="1"/>
</dbReference>
<evidence type="ECO:0000256" key="5">
    <source>
        <dbReference type="ARBA" id="ARBA00022989"/>
    </source>
</evidence>
<comment type="similarity">
    <text evidence="2">Belongs to the DsbD family.</text>
</comment>
<keyword evidence="3 7" id="KW-0812">Transmembrane</keyword>
<keyword evidence="4" id="KW-0201">Cytochrome c-type biogenesis</keyword>
<feature type="transmembrane region" description="Helical" evidence="7">
    <location>
        <begin position="87"/>
        <end position="108"/>
    </location>
</feature>
<evidence type="ECO:0000256" key="4">
    <source>
        <dbReference type="ARBA" id="ARBA00022748"/>
    </source>
</evidence>
<feature type="transmembrane region" description="Helical" evidence="7">
    <location>
        <begin position="209"/>
        <end position="233"/>
    </location>
</feature>
<dbReference type="GO" id="GO:0017004">
    <property type="term" value="P:cytochrome complex assembly"/>
    <property type="evidence" value="ECO:0007669"/>
    <property type="project" value="UniProtKB-KW"/>
</dbReference>
<organism evidence="9 10">
    <name type="scientific">Pikeienuella piscinae</name>
    <dbReference type="NCBI Taxonomy" id="2748098"/>
    <lineage>
        <taxon>Bacteria</taxon>
        <taxon>Pseudomonadati</taxon>
        <taxon>Pseudomonadota</taxon>
        <taxon>Alphaproteobacteria</taxon>
        <taxon>Rhodobacterales</taxon>
        <taxon>Paracoccaceae</taxon>
        <taxon>Pikeienuella</taxon>
    </lineage>
</organism>
<protein>
    <submittedName>
        <fullName evidence="9">Cytochrome c biogenesis protein CcdA</fullName>
    </submittedName>
</protein>
<keyword evidence="5 7" id="KW-1133">Transmembrane helix</keyword>
<reference evidence="9 10" key="1">
    <citation type="submission" date="2020-02" db="EMBL/GenBank/DDBJ databases">
        <title>complete genome sequence of Rhodobacteraceae bacterium.</title>
        <authorList>
            <person name="Park J."/>
            <person name="Kim Y.-S."/>
            <person name="Kim K.-H."/>
        </authorList>
    </citation>
    <scope>NUCLEOTIDE SEQUENCE [LARGE SCALE GENOMIC DNA]</scope>
    <source>
        <strain evidence="9 10">RR4-56</strain>
    </source>
</reference>
<evidence type="ECO:0000256" key="1">
    <source>
        <dbReference type="ARBA" id="ARBA00004141"/>
    </source>
</evidence>
<name>A0A7L5BXM4_9RHOB</name>
<dbReference type="PANTHER" id="PTHR31272:SF4">
    <property type="entry name" value="CYTOCHROME C-TYPE BIOGENESIS PROTEIN HI_1454-RELATED"/>
    <property type="match status" value="1"/>
</dbReference>
<evidence type="ECO:0000259" key="8">
    <source>
        <dbReference type="Pfam" id="PF02683"/>
    </source>
</evidence>
<feature type="transmembrane region" description="Helical" evidence="7">
    <location>
        <begin position="53"/>
        <end position="75"/>
    </location>
</feature>
<evidence type="ECO:0000313" key="9">
    <source>
        <dbReference type="EMBL" id="QIE56482.1"/>
    </source>
</evidence>
<evidence type="ECO:0000256" key="6">
    <source>
        <dbReference type="ARBA" id="ARBA00023136"/>
    </source>
</evidence>
<dbReference type="KEGG" id="hdh:G5B40_14045"/>
<dbReference type="EMBL" id="CP049056">
    <property type="protein sequence ID" value="QIE56482.1"/>
    <property type="molecule type" value="Genomic_DNA"/>
</dbReference>
<evidence type="ECO:0000256" key="7">
    <source>
        <dbReference type="SAM" id="Phobius"/>
    </source>
</evidence>
<gene>
    <name evidence="9" type="ORF">G5B40_14045</name>
</gene>
<sequence length="243" mass="25787">MFEILTAFAGGLLSFLSPCVLPLAPPYLAFIAGTTLDQLTEDEKVDDALARRVLFSSIFFVLGLATVFVTLGATASVLGQALLQNKILFGRIAGGVIVVLGLHFLGVIRIPFLYREARLDAGKAAGSYAGAYVIGLAFAFGWTPCIGPILGTILVLAGQEDTIGRGVLMLAVYAAGLGLPFILAALFVRPFMRWMRGFRRHLGLVEKAMGALLIVVGVAMATGAFSRAAFWLLETFPFLASIG</sequence>
<dbReference type="Pfam" id="PF02683">
    <property type="entry name" value="DsbD_TM"/>
    <property type="match status" value="1"/>
</dbReference>
<proteinExistence type="inferred from homology"/>
<dbReference type="RefSeq" id="WP_165099799.1">
    <property type="nucleotide sequence ID" value="NZ_CP049056.1"/>
</dbReference>
<evidence type="ECO:0000256" key="2">
    <source>
        <dbReference type="ARBA" id="ARBA00006143"/>
    </source>
</evidence>
<comment type="subcellular location">
    <subcellularLocation>
        <location evidence="1">Membrane</location>
        <topology evidence="1">Multi-pass membrane protein</topology>
    </subcellularLocation>
</comment>
<keyword evidence="6 7" id="KW-0472">Membrane</keyword>
<keyword evidence="10" id="KW-1185">Reference proteome</keyword>
<dbReference type="InterPro" id="IPR051790">
    <property type="entry name" value="Cytochrome_c-biogenesis_DsbD"/>
</dbReference>
<evidence type="ECO:0000256" key="3">
    <source>
        <dbReference type="ARBA" id="ARBA00022692"/>
    </source>
</evidence>
<evidence type="ECO:0000313" key="10">
    <source>
        <dbReference type="Proteomes" id="UP000503336"/>
    </source>
</evidence>
<dbReference type="InterPro" id="IPR003834">
    <property type="entry name" value="Cyt_c_assmbl_TM_dom"/>
</dbReference>
<dbReference type="Proteomes" id="UP000503336">
    <property type="component" value="Chromosome"/>
</dbReference>
<feature type="transmembrane region" description="Helical" evidence="7">
    <location>
        <begin position="129"/>
        <end position="155"/>
    </location>
</feature>
<feature type="domain" description="Cytochrome C biogenesis protein transmembrane" evidence="8">
    <location>
        <begin position="4"/>
        <end position="210"/>
    </location>
</feature>